<dbReference type="Pfam" id="PF05773">
    <property type="entry name" value="RWD"/>
    <property type="match status" value="1"/>
</dbReference>
<dbReference type="EnsemblPlants" id="PNT61747">
    <property type="protein sequence ID" value="PNT61747"/>
    <property type="gene ID" value="BRADI_5g20120v3"/>
</dbReference>
<keyword evidence="10" id="KW-0833">Ubl conjugation pathway</keyword>
<dbReference type="CDD" id="cd23821">
    <property type="entry name" value="RWD_IMPACT"/>
    <property type="match status" value="1"/>
</dbReference>
<dbReference type="KEGG" id="bdi:100833975"/>
<evidence type="ECO:0000256" key="8">
    <source>
        <dbReference type="ARBA" id="ARBA00022737"/>
    </source>
</evidence>
<evidence type="ECO:0000256" key="6">
    <source>
        <dbReference type="ARBA" id="ARBA00022679"/>
    </source>
</evidence>
<dbReference type="Proteomes" id="UP000008810">
    <property type="component" value="Chromosome 5"/>
</dbReference>
<organism evidence="18">
    <name type="scientific">Brachypodium distachyon</name>
    <name type="common">Purple false brome</name>
    <name type="synonym">Trachynia distachya</name>
    <dbReference type="NCBI Taxonomy" id="15368"/>
    <lineage>
        <taxon>Eukaryota</taxon>
        <taxon>Viridiplantae</taxon>
        <taxon>Streptophyta</taxon>
        <taxon>Embryophyta</taxon>
        <taxon>Tracheophyta</taxon>
        <taxon>Spermatophyta</taxon>
        <taxon>Magnoliopsida</taxon>
        <taxon>Liliopsida</taxon>
        <taxon>Poales</taxon>
        <taxon>Poaceae</taxon>
        <taxon>BOP clade</taxon>
        <taxon>Pooideae</taxon>
        <taxon>Stipodae</taxon>
        <taxon>Brachypodieae</taxon>
        <taxon>Brachypodium</taxon>
    </lineage>
</organism>
<feature type="compositionally biased region" description="Low complexity" evidence="13">
    <location>
        <begin position="26"/>
        <end position="42"/>
    </location>
</feature>
<evidence type="ECO:0000259" key="15">
    <source>
        <dbReference type="PROSITE" id="PS50908"/>
    </source>
</evidence>
<dbReference type="GO" id="GO:0061630">
    <property type="term" value="F:ubiquitin protein ligase activity"/>
    <property type="evidence" value="ECO:0000318"/>
    <property type="project" value="GO_Central"/>
</dbReference>
<dbReference type="InterPro" id="IPR016135">
    <property type="entry name" value="UBQ-conjugating_enzyme/RWD"/>
</dbReference>
<keyword evidence="8" id="KW-0677">Repeat</keyword>
<feature type="domain" description="RING-type" evidence="16">
    <location>
        <begin position="296"/>
        <end position="517"/>
    </location>
</feature>
<dbReference type="SMART" id="SM00184">
    <property type="entry name" value="RING"/>
    <property type="match status" value="2"/>
</dbReference>
<keyword evidence="19" id="KW-1185">Reference proteome</keyword>
<evidence type="ECO:0000256" key="3">
    <source>
        <dbReference type="ARBA" id="ARBA00003976"/>
    </source>
</evidence>
<dbReference type="Pfam" id="PF01485">
    <property type="entry name" value="IBR"/>
    <property type="match status" value="1"/>
</dbReference>
<dbReference type="PROSITE" id="PS50908">
    <property type="entry name" value="RWD"/>
    <property type="match status" value="1"/>
</dbReference>
<dbReference type="GeneID" id="100833975"/>
<dbReference type="ExpressionAtlas" id="I1J185">
    <property type="expression patterns" value="baseline"/>
</dbReference>
<dbReference type="PROSITE" id="PS50089">
    <property type="entry name" value="ZF_RING_2"/>
    <property type="match status" value="1"/>
</dbReference>
<keyword evidence="9 12" id="KW-0863">Zinc-finger</keyword>
<dbReference type="AlphaFoldDB" id="I1J185"/>
<evidence type="ECO:0000256" key="12">
    <source>
        <dbReference type="PROSITE-ProRule" id="PRU00175"/>
    </source>
</evidence>
<dbReference type="GO" id="GO:0000151">
    <property type="term" value="C:ubiquitin ligase complex"/>
    <property type="evidence" value="ECO:0000318"/>
    <property type="project" value="GO_Central"/>
</dbReference>
<proteinExistence type="inferred from homology"/>
<dbReference type="GO" id="GO:0005737">
    <property type="term" value="C:cytoplasm"/>
    <property type="evidence" value="ECO:0000318"/>
    <property type="project" value="GO_Central"/>
</dbReference>
<dbReference type="Gene3D" id="3.10.110.10">
    <property type="entry name" value="Ubiquitin Conjugating Enzyme"/>
    <property type="match status" value="1"/>
</dbReference>
<dbReference type="EC" id="2.3.2.31" evidence="5"/>
<evidence type="ECO:0000313" key="19">
    <source>
        <dbReference type="Proteomes" id="UP000008810"/>
    </source>
</evidence>
<evidence type="ECO:0000256" key="1">
    <source>
        <dbReference type="ARBA" id="ARBA00001798"/>
    </source>
</evidence>
<dbReference type="SMART" id="SM00647">
    <property type="entry name" value="IBR"/>
    <property type="match status" value="2"/>
</dbReference>
<evidence type="ECO:0000256" key="9">
    <source>
        <dbReference type="ARBA" id="ARBA00022771"/>
    </source>
</evidence>
<dbReference type="InterPro" id="IPR001841">
    <property type="entry name" value="Znf_RING"/>
</dbReference>
<evidence type="ECO:0000259" key="14">
    <source>
        <dbReference type="PROSITE" id="PS50089"/>
    </source>
</evidence>
<reference evidence="18" key="3">
    <citation type="submission" date="2018-08" db="UniProtKB">
        <authorList>
            <consortium name="EnsemblPlants"/>
        </authorList>
    </citation>
    <scope>IDENTIFICATION</scope>
    <source>
        <strain evidence="18">cv. Bd21</strain>
    </source>
</reference>
<dbReference type="Pfam" id="PF26200">
    <property type="entry name" value="Rcat_RNF216"/>
    <property type="match status" value="1"/>
</dbReference>
<reference evidence="17 18" key="1">
    <citation type="journal article" date="2010" name="Nature">
        <title>Genome sequencing and analysis of the model grass Brachypodium distachyon.</title>
        <authorList>
            <consortium name="International Brachypodium Initiative"/>
        </authorList>
    </citation>
    <scope>NUCLEOTIDE SEQUENCE [LARGE SCALE GENOMIC DNA]</scope>
    <source>
        <strain evidence="17">Bd21</strain>
        <strain evidence="18">cv. Bd21</strain>
    </source>
</reference>
<keyword evidence="11" id="KW-0862">Zinc</keyword>
<dbReference type="Gene3D" id="1.20.120.1750">
    <property type="match status" value="1"/>
</dbReference>
<comment type="similarity">
    <text evidence="4">Belongs to the RBR family. Ariadne subfamily.</text>
</comment>
<dbReference type="eggNOG" id="KOG1814">
    <property type="taxonomic scope" value="Eukaryota"/>
</dbReference>
<dbReference type="Gene3D" id="3.30.40.10">
    <property type="entry name" value="Zinc/RING finger domain, C3HC4 (zinc finger)"/>
    <property type="match status" value="1"/>
</dbReference>
<evidence type="ECO:0000313" key="18">
    <source>
        <dbReference type="EnsemblPlants" id="PNT61747"/>
    </source>
</evidence>
<keyword evidence="7" id="KW-0479">Metal-binding</keyword>
<dbReference type="InterPro" id="IPR031127">
    <property type="entry name" value="E3_UB_ligase_RBR"/>
</dbReference>
<dbReference type="InterPro" id="IPR017907">
    <property type="entry name" value="Znf_RING_CS"/>
</dbReference>
<evidence type="ECO:0000256" key="7">
    <source>
        <dbReference type="ARBA" id="ARBA00022723"/>
    </source>
</evidence>
<dbReference type="PROSITE" id="PS00518">
    <property type="entry name" value="ZF_RING_1"/>
    <property type="match status" value="1"/>
</dbReference>
<gene>
    <name evidence="18" type="primary">LOC100833975</name>
    <name evidence="17" type="ORF">BRADI_5g20120v3</name>
</gene>
<accession>I1J185</accession>
<feature type="region of interest" description="Disordered" evidence="13">
    <location>
        <begin position="145"/>
        <end position="165"/>
    </location>
</feature>
<evidence type="ECO:0000256" key="5">
    <source>
        <dbReference type="ARBA" id="ARBA00012251"/>
    </source>
</evidence>
<evidence type="ECO:0000313" key="17">
    <source>
        <dbReference type="EMBL" id="PNT61747.1"/>
    </source>
</evidence>
<name>I1J185_BRADI</name>
<sequence length="599" mass="67062">MAAASAVASSPQALEAHPAVPVQEFSVEASSSSSSRAVEARPVSCNGGGEECVLERHSPWVAAAEAESRLGEAASAGLYLRVEKLAEEELRDNRQRQDDELMALEAIYGDDLAEFENKGELRYFQIYIHYDLHDGVEVCAKLSSANDSPKDVGCPDDGTEEHGDRPDEFSYTCNFEYLPPLVLTCLLPLSYPSKDPPYFTATAKWMDGPDVSQLCEMPDNIWAELPGQEVVCQWVEGIRNSSFSYLRFDGKITLGPDIATHKLDNRAISRSLPLESVIPSMLSYSSKKHYEAFLQDFHMCMICLNQTKGSNFIKLPCQHLFCVKCMETLCGMHVKEGSLFQLVCPDTKCSASIPPYLLKTLLSEGEFQRWDRLTLEKALDLMSDVVHCPRCSIGCLGDEDYNAQCPKCCFVFCSLCKDPRHPGKECLTPEQKLQRLQASGKMTASGMVEEMMSIKMLYGDARSCPKCKMTISKTEGCNKVVCISCGQAFCFLCGKAIISGYGHFSKRRDLFEPGKEDTKDWQNQMNWLEIRNRIRAQKHPVGSTVKCPKCRQKIYKDNVEYIFCRACQASYCTLCRKQVEFTGLQSDHWGSPQCVGIKF</sequence>
<evidence type="ECO:0000259" key="16">
    <source>
        <dbReference type="PROSITE" id="PS51873"/>
    </source>
</evidence>
<dbReference type="OrthoDB" id="1431934at2759"/>
<evidence type="ECO:0000256" key="13">
    <source>
        <dbReference type="SAM" id="MobiDB-lite"/>
    </source>
</evidence>
<evidence type="ECO:0000256" key="10">
    <source>
        <dbReference type="ARBA" id="ARBA00022786"/>
    </source>
</evidence>
<dbReference type="FunFam" id="3.30.40.10:FF:000358">
    <property type="entry name" value="RBR-type E3 ubiquitin transferase"/>
    <property type="match status" value="1"/>
</dbReference>
<comment type="cofactor">
    <cofactor evidence="2">
        <name>Zn(2+)</name>
        <dbReference type="ChEBI" id="CHEBI:29105"/>
    </cofactor>
</comment>
<comment type="catalytic activity">
    <reaction evidence="1">
        <text>[E2 ubiquitin-conjugating enzyme]-S-ubiquitinyl-L-cysteine + [acceptor protein]-L-lysine = [E2 ubiquitin-conjugating enzyme]-L-cysteine + [acceptor protein]-N(6)-ubiquitinyl-L-lysine.</text>
        <dbReference type="EC" id="2.3.2.31"/>
    </reaction>
</comment>
<dbReference type="Gramene" id="PNT61747">
    <property type="protein sequence ID" value="PNT61747"/>
    <property type="gene ID" value="BRADI_5g20120v3"/>
</dbReference>
<dbReference type="SMART" id="SM00591">
    <property type="entry name" value="RWD"/>
    <property type="match status" value="1"/>
</dbReference>
<comment type="function">
    <text evidence="3">Might act as an E3 ubiquitin-protein ligase, or as part of E3 complex, which accepts ubiquitin from specific E2 ubiquitin-conjugating enzymes and then transfers it to substrates.</text>
</comment>
<dbReference type="OMA" id="EEFQRWD"/>
<feature type="domain" description="RWD" evidence="15">
    <location>
        <begin position="99"/>
        <end position="245"/>
    </location>
</feature>
<dbReference type="InterPro" id="IPR044066">
    <property type="entry name" value="TRIAD_supradom"/>
</dbReference>
<evidence type="ECO:0000256" key="11">
    <source>
        <dbReference type="ARBA" id="ARBA00022833"/>
    </source>
</evidence>
<dbReference type="GO" id="GO:0006511">
    <property type="term" value="P:ubiquitin-dependent protein catabolic process"/>
    <property type="evidence" value="ECO:0000318"/>
    <property type="project" value="GO_Central"/>
</dbReference>
<evidence type="ECO:0000256" key="2">
    <source>
        <dbReference type="ARBA" id="ARBA00001947"/>
    </source>
</evidence>
<feature type="region of interest" description="Disordered" evidence="13">
    <location>
        <begin position="1"/>
        <end position="42"/>
    </location>
</feature>
<dbReference type="GO" id="GO:0008270">
    <property type="term" value="F:zinc ion binding"/>
    <property type="evidence" value="ECO:0007669"/>
    <property type="project" value="UniProtKB-KW"/>
</dbReference>
<dbReference type="InterPro" id="IPR002867">
    <property type="entry name" value="IBR_dom"/>
</dbReference>
<dbReference type="GO" id="GO:0031624">
    <property type="term" value="F:ubiquitin conjugating enzyme binding"/>
    <property type="evidence" value="ECO:0000318"/>
    <property type="project" value="GO_Central"/>
</dbReference>
<feature type="domain" description="RING-type" evidence="14">
    <location>
        <begin position="300"/>
        <end position="348"/>
    </location>
</feature>
<dbReference type="PANTHER" id="PTHR11685">
    <property type="entry name" value="RBR FAMILY RING FINGER AND IBR DOMAIN-CONTAINING"/>
    <property type="match status" value="1"/>
</dbReference>
<dbReference type="RefSeq" id="XP_010240346.1">
    <property type="nucleotide sequence ID" value="XM_010242044.3"/>
</dbReference>
<evidence type="ECO:0000256" key="4">
    <source>
        <dbReference type="ARBA" id="ARBA00005884"/>
    </source>
</evidence>
<keyword evidence="6" id="KW-0808">Transferase</keyword>
<dbReference type="SUPFAM" id="SSF57850">
    <property type="entry name" value="RING/U-box"/>
    <property type="match status" value="4"/>
</dbReference>
<protein>
    <recommendedName>
        <fullName evidence="5">RBR-type E3 ubiquitin transferase</fullName>
        <ecNumber evidence="5">2.3.2.31</ecNumber>
    </recommendedName>
</protein>
<dbReference type="GO" id="GO:0016567">
    <property type="term" value="P:protein ubiquitination"/>
    <property type="evidence" value="ECO:0007669"/>
    <property type="project" value="InterPro"/>
</dbReference>
<reference evidence="17" key="2">
    <citation type="submission" date="2017-06" db="EMBL/GenBank/DDBJ databases">
        <title>WGS assembly of Brachypodium distachyon.</title>
        <authorList>
            <consortium name="The International Brachypodium Initiative"/>
            <person name="Lucas S."/>
            <person name="Harmon-Smith M."/>
            <person name="Lail K."/>
            <person name="Tice H."/>
            <person name="Grimwood J."/>
            <person name="Bruce D."/>
            <person name="Barry K."/>
            <person name="Shu S."/>
            <person name="Lindquist E."/>
            <person name="Wang M."/>
            <person name="Pitluck S."/>
            <person name="Vogel J.P."/>
            <person name="Garvin D.F."/>
            <person name="Mockler T.C."/>
            <person name="Schmutz J."/>
            <person name="Rokhsar D."/>
            <person name="Bevan M.W."/>
        </authorList>
    </citation>
    <scope>NUCLEOTIDE SEQUENCE</scope>
    <source>
        <strain evidence="17">Bd21</strain>
    </source>
</reference>
<dbReference type="InterPro" id="IPR006575">
    <property type="entry name" value="RWD_dom"/>
</dbReference>
<dbReference type="CDD" id="cd20341">
    <property type="entry name" value="BRcat_RBR_RNF14"/>
    <property type="match status" value="1"/>
</dbReference>
<dbReference type="EMBL" id="CM000884">
    <property type="protein sequence ID" value="PNT61747.1"/>
    <property type="molecule type" value="Genomic_DNA"/>
</dbReference>
<feature type="compositionally biased region" description="Low complexity" evidence="13">
    <location>
        <begin position="1"/>
        <end position="10"/>
    </location>
</feature>
<dbReference type="SUPFAM" id="SSF54495">
    <property type="entry name" value="UBC-like"/>
    <property type="match status" value="1"/>
</dbReference>
<dbReference type="InterPro" id="IPR013083">
    <property type="entry name" value="Znf_RING/FYVE/PHD"/>
</dbReference>
<dbReference type="PROSITE" id="PS51873">
    <property type="entry name" value="TRIAD"/>
    <property type="match status" value="1"/>
</dbReference>
<dbReference type="HOGENOM" id="CLU_021364_1_0_1"/>